<evidence type="ECO:0000313" key="2">
    <source>
        <dbReference type="Proteomes" id="UP000182800"/>
    </source>
</evidence>
<dbReference type="PANTHER" id="PTHR11102:SF160">
    <property type="entry name" value="ERAD-ASSOCIATED E3 UBIQUITIN-PROTEIN LIGASE COMPONENT HRD3"/>
    <property type="match status" value="1"/>
</dbReference>
<accession>A0ABY0K5D5</accession>
<protein>
    <submittedName>
        <fullName evidence="1">TPR repeat</fullName>
    </submittedName>
</protein>
<comment type="caution">
    <text evidence="1">The sequence shown here is derived from an EMBL/GenBank/DDBJ whole genome shotgun (WGS) entry which is preliminary data.</text>
</comment>
<evidence type="ECO:0000313" key="1">
    <source>
        <dbReference type="EMBL" id="SCC78499.1"/>
    </source>
</evidence>
<name>A0ABY0K5D5_9HYPH</name>
<keyword evidence="2" id="KW-1185">Reference proteome</keyword>
<dbReference type="Pfam" id="PF08238">
    <property type="entry name" value="Sel1"/>
    <property type="match status" value="6"/>
</dbReference>
<reference evidence="1 2" key="1">
    <citation type="submission" date="2016-08" db="EMBL/GenBank/DDBJ databases">
        <authorList>
            <person name="Varghese N."/>
            <person name="Submissions Spin"/>
        </authorList>
    </citation>
    <scope>NUCLEOTIDE SEQUENCE [LARGE SCALE GENOMIC DNA]</scope>
    <source>
        <strain evidence="1 2">HL-109</strain>
    </source>
</reference>
<sequence length="348" mass="37754">MRIAVVAKAFDVLGSAKCTRALCIDSLASTSIFFGGWRSGVRSAVFWLGARRAYAPVFAGRLCVTYSRSLCDLGEIGVSGMQKVLMVLAASVFSLVANGAVADFEMCWSNVSTRNYDKAYDYCKEAAEQGNATAQGVLGFFYSSGLGVERDDATAFYWYKLSAEQGNDGAQLALGTMYSSGRGVKQDDSKAFYFYKLSADQGNAYAQLNVGISYAEGSGVLQNYAEARSWFLLSALAGNMHAQFRLGQSYALGEGVEKSNKDAVRWYKRSAKQGDAQSQLNLGVIYASGDGILQNNTVAHMWFNIAAANGDANAIEYRNRISESMTNEQIAEAQSRAQRCMSSNYTDC</sequence>
<organism evidence="1 2">
    <name type="scientific">Saliniramus fredricksonii</name>
    <dbReference type="NCBI Taxonomy" id="1653334"/>
    <lineage>
        <taxon>Bacteria</taxon>
        <taxon>Pseudomonadati</taxon>
        <taxon>Pseudomonadota</taxon>
        <taxon>Alphaproteobacteria</taxon>
        <taxon>Hyphomicrobiales</taxon>
        <taxon>Salinarimonadaceae</taxon>
        <taxon>Saliniramus</taxon>
    </lineage>
</organism>
<dbReference type="SMART" id="SM00671">
    <property type="entry name" value="SEL1"/>
    <property type="match status" value="6"/>
</dbReference>
<dbReference type="SUPFAM" id="SSF81901">
    <property type="entry name" value="HCP-like"/>
    <property type="match status" value="2"/>
</dbReference>
<dbReference type="InterPro" id="IPR011990">
    <property type="entry name" value="TPR-like_helical_dom_sf"/>
</dbReference>
<dbReference type="Proteomes" id="UP000182800">
    <property type="component" value="Unassembled WGS sequence"/>
</dbReference>
<dbReference type="PANTHER" id="PTHR11102">
    <property type="entry name" value="SEL-1-LIKE PROTEIN"/>
    <property type="match status" value="1"/>
</dbReference>
<dbReference type="Gene3D" id="1.25.40.10">
    <property type="entry name" value="Tetratricopeptide repeat domain"/>
    <property type="match status" value="2"/>
</dbReference>
<proteinExistence type="predicted"/>
<dbReference type="EMBL" id="FMBM01000001">
    <property type="protein sequence ID" value="SCC78499.1"/>
    <property type="molecule type" value="Genomic_DNA"/>
</dbReference>
<dbReference type="InterPro" id="IPR050767">
    <property type="entry name" value="Sel1_AlgK"/>
</dbReference>
<gene>
    <name evidence="1" type="ORF">GA0071312_0324</name>
</gene>
<dbReference type="InterPro" id="IPR006597">
    <property type="entry name" value="Sel1-like"/>
</dbReference>